<dbReference type="Pfam" id="PF00067">
    <property type="entry name" value="p450"/>
    <property type="match status" value="1"/>
</dbReference>
<evidence type="ECO:0000256" key="5">
    <source>
        <dbReference type="ARBA" id="ARBA00023002"/>
    </source>
</evidence>
<reference evidence="9 12" key="2">
    <citation type="journal article" date="2019" name="Emerg. Microbes Infect.">
        <title>Comprehensive subspecies identification of 175 nontuberculous mycobacteria species based on 7547 genomic profiles.</title>
        <authorList>
            <person name="Matsumoto Y."/>
            <person name="Kinjo T."/>
            <person name="Motooka D."/>
            <person name="Nabeya D."/>
            <person name="Jung N."/>
            <person name="Uechi K."/>
            <person name="Horii T."/>
            <person name="Iida T."/>
            <person name="Fujita J."/>
            <person name="Nakamura S."/>
        </authorList>
    </citation>
    <scope>NUCLEOTIDE SEQUENCE [LARGE SCALE GENOMIC DNA]</scope>
    <source>
        <strain evidence="9 12">JCM 12687</strain>
        <plasmid evidence="9">pJCM12687</plasmid>
    </source>
</reference>
<dbReference type="GO" id="GO:0020037">
    <property type="term" value="F:heme binding"/>
    <property type="evidence" value="ECO:0007669"/>
    <property type="project" value="InterPro"/>
</dbReference>
<gene>
    <name evidence="10" type="ORF">BST20_07150</name>
    <name evidence="9" type="ORF">MBRA_58330</name>
</gene>
<dbReference type="Proteomes" id="UP000192441">
    <property type="component" value="Unassembled WGS sequence"/>
</dbReference>
<dbReference type="FunFam" id="1.10.630.10:FF:000018">
    <property type="entry name" value="Cytochrome P450 monooxygenase"/>
    <property type="match status" value="1"/>
</dbReference>
<reference evidence="10 11" key="1">
    <citation type="submission" date="2016-12" db="EMBL/GenBank/DDBJ databases">
        <title>The new phylogeny of genus Mycobacterium.</title>
        <authorList>
            <person name="Tortoli E."/>
            <person name="Trovato A."/>
            <person name="Cirillo D.M."/>
        </authorList>
    </citation>
    <scope>NUCLEOTIDE SEQUENCE [LARGE SCALE GENOMIC DNA]</scope>
    <source>
        <strain evidence="10 11">DSM 44624</strain>
    </source>
</reference>
<keyword evidence="9" id="KW-0614">Plasmid</keyword>
<dbReference type="InterPro" id="IPR001128">
    <property type="entry name" value="Cyt_P450"/>
</dbReference>
<name>A0A7I7WIH3_9MYCO</name>
<dbReference type="EMBL" id="MVHM01000002">
    <property type="protein sequence ID" value="ORA40318.1"/>
    <property type="molecule type" value="Genomic_DNA"/>
</dbReference>
<accession>A0A7I7WIH3</accession>
<evidence type="ECO:0000313" key="11">
    <source>
        <dbReference type="Proteomes" id="UP000192441"/>
    </source>
</evidence>
<evidence type="ECO:0000256" key="3">
    <source>
        <dbReference type="ARBA" id="ARBA00022617"/>
    </source>
</evidence>
<dbReference type="EMBL" id="AP022607">
    <property type="protein sequence ID" value="BBZ15638.1"/>
    <property type="molecule type" value="Genomic_DNA"/>
</dbReference>
<sequence>MVCTGRAYDQVDVSSAKFWSSPMRERDRAYAVLRRERPVSWQRPIESGAQHSDGEGYWAVVTQALASEVHRRPADFSSARGVTFDDLPPEASKHISFLTMDAPRHTKLKKLVSTGFTPRAVAELESKVVARARMIVDDLMIKGPGDFVDAARRLPLWAISEMVGVPEEQRESLAELVDDQGHMNDPSFAVKYPGVDPYEFTVRCLQRLADTGRGLAAERRRRPQPDLMTALVQASVDGERLTDDEIGDFFNLLIMAGYETTVHTMCVGLHALSLFPDQRALLCSDLDRYLPGAVEEMLRWATTLPNLRRTATRRTALGNQVIEAGDKVVVFLLSANRDEAVFSDPWRFDIQRNPNPHIAFGGGSHYCLGSPLARLELRVMFHELLSRLPGIDVTDAEYMVSTHLNGMNKLTVTF</sequence>
<evidence type="ECO:0000256" key="1">
    <source>
        <dbReference type="ARBA" id="ARBA00001971"/>
    </source>
</evidence>
<dbReference type="PRINTS" id="PR00359">
    <property type="entry name" value="BP450"/>
</dbReference>
<keyword evidence="6 8" id="KW-0408">Iron</keyword>
<dbReference type="AlphaFoldDB" id="A0A7I7WIH3"/>
<evidence type="ECO:0000256" key="6">
    <source>
        <dbReference type="ARBA" id="ARBA00023004"/>
    </source>
</evidence>
<evidence type="ECO:0000256" key="8">
    <source>
        <dbReference type="RuleBase" id="RU000461"/>
    </source>
</evidence>
<dbReference type="GO" id="GO:0036199">
    <property type="term" value="F:cholest-4-en-3-one 26-monooxygenase activity"/>
    <property type="evidence" value="ECO:0007669"/>
    <property type="project" value="TreeGrafter"/>
</dbReference>
<keyword evidence="7 8" id="KW-0503">Monooxygenase</keyword>
<keyword evidence="12" id="KW-1185">Reference proteome</keyword>
<dbReference type="PRINTS" id="PR00385">
    <property type="entry name" value="P450"/>
</dbReference>
<dbReference type="GO" id="GO:0005506">
    <property type="term" value="F:iron ion binding"/>
    <property type="evidence" value="ECO:0007669"/>
    <property type="project" value="InterPro"/>
</dbReference>
<reference evidence="9" key="3">
    <citation type="submission" date="2020-02" db="EMBL/GenBank/DDBJ databases">
        <authorList>
            <person name="Matsumoto Y."/>
            <person name="Motooka D."/>
            <person name="Nakamura S."/>
        </authorList>
    </citation>
    <scope>NUCLEOTIDE SEQUENCE</scope>
    <source>
        <strain evidence="9">JCM 12687</strain>
        <plasmid evidence="9">pJCM12687</plasmid>
    </source>
</reference>
<evidence type="ECO:0000256" key="7">
    <source>
        <dbReference type="ARBA" id="ARBA00023033"/>
    </source>
</evidence>
<dbReference type="InterPro" id="IPR036396">
    <property type="entry name" value="Cyt_P450_sf"/>
</dbReference>
<dbReference type="OrthoDB" id="5241086at2"/>
<dbReference type="InterPro" id="IPR002397">
    <property type="entry name" value="Cyt_P450_B"/>
</dbReference>
<dbReference type="PANTHER" id="PTHR46696">
    <property type="entry name" value="P450, PUTATIVE (EUROFUNG)-RELATED"/>
    <property type="match status" value="1"/>
</dbReference>
<keyword evidence="5 8" id="KW-0560">Oxidoreductase</keyword>
<dbReference type="Proteomes" id="UP000467379">
    <property type="component" value="Plasmid pJCM12687"/>
</dbReference>
<keyword evidence="3 8" id="KW-0349">Heme</keyword>
<dbReference type="GO" id="GO:0008395">
    <property type="term" value="F:steroid hydroxylase activity"/>
    <property type="evidence" value="ECO:0007669"/>
    <property type="project" value="TreeGrafter"/>
</dbReference>
<evidence type="ECO:0000313" key="12">
    <source>
        <dbReference type="Proteomes" id="UP000467379"/>
    </source>
</evidence>
<evidence type="ECO:0000256" key="4">
    <source>
        <dbReference type="ARBA" id="ARBA00022723"/>
    </source>
</evidence>
<keyword evidence="4 8" id="KW-0479">Metal-binding</keyword>
<dbReference type="SUPFAM" id="SSF48264">
    <property type="entry name" value="Cytochrome P450"/>
    <property type="match status" value="1"/>
</dbReference>
<dbReference type="RefSeq" id="WP_083130708.1">
    <property type="nucleotide sequence ID" value="NZ_AP022607.1"/>
</dbReference>
<proteinExistence type="inferred from homology"/>
<organism evidence="10 11">
    <name type="scientific">Mycobacterium branderi</name>
    <dbReference type="NCBI Taxonomy" id="43348"/>
    <lineage>
        <taxon>Bacteria</taxon>
        <taxon>Bacillati</taxon>
        <taxon>Actinomycetota</taxon>
        <taxon>Actinomycetes</taxon>
        <taxon>Mycobacteriales</taxon>
        <taxon>Mycobacteriaceae</taxon>
        <taxon>Mycobacterium</taxon>
    </lineage>
</organism>
<comment type="similarity">
    <text evidence="2 8">Belongs to the cytochrome P450 family.</text>
</comment>
<dbReference type="GO" id="GO:0006707">
    <property type="term" value="P:cholesterol catabolic process"/>
    <property type="evidence" value="ECO:0007669"/>
    <property type="project" value="TreeGrafter"/>
</dbReference>
<dbReference type="Gene3D" id="1.10.630.10">
    <property type="entry name" value="Cytochrome P450"/>
    <property type="match status" value="1"/>
</dbReference>
<comment type="cofactor">
    <cofactor evidence="1">
        <name>heme</name>
        <dbReference type="ChEBI" id="CHEBI:30413"/>
    </cofactor>
</comment>
<dbReference type="PANTHER" id="PTHR46696:SF4">
    <property type="entry name" value="BIOTIN BIOSYNTHESIS CYTOCHROME P450"/>
    <property type="match status" value="1"/>
</dbReference>
<dbReference type="CDD" id="cd11033">
    <property type="entry name" value="CYP142-like"/>
    <property type="match status" value="1"/>
</dbReference>
<geneLocation type="plasmid" evidence="9 12">
    <name>pJCM12687</name>
</geneLocation>
<dbReference type="PROSITE" id="PS00086">
    <property type="entry name" value="CYTOCHROME_P450"/>
    <property type="match status" value="1"/>
</dbReference>
<protein>
    <submittedName>
        <fullName evidence="9">Cytochrome P450</fullName>
    </submittedName>
</protein>
<dbReference type="InterPro" id="IPR017972">
    <property type="entry name" value="Cyt_P450_CS"/>
</dbReference>
<evidence type="ECO:0000256" key="2">
    <source>
        <dbReference type="ARBA" id="ARBA00010617"/>
    </source>
</evidence>
<evidence type="ECO:0000313" key="10">
    <source>
        <dbReference type="EMBL" id="ORA40318.1"/>
    </source>
</evidence>
<evidence type="ECO:0000313" key="9">
    <source>
        <dbReference type="EMBL" id="BBZ15638.1"/>
    </source>
</evidence>